<dbReference type="AlphaFoldDB" id="A0A9W7GEC4"/>
<dbReference type="OrthoDB" id="200468at2759"/>
<evidence type="ECO:0000256" key="4">
    <source>
        <dbReference type="ARBA" id="ARBA00023136"/>
    </source>
</evidence>
<dbReference type="Gene3D" id="1.10.287.70">
    <property type="match status" value="2"/>
</dbReference>
<feature type="region of interest" description="Disordered" evidence="5">
    <location>
        <begin position="176"/>
        <end position="197"/>
    </location>
</feature>
<protein>
    <recommendedName>
        <fullName evidence="7">EF-hand domain-containing protein</fullName>
    </recommendedName>
</protein>
<name>A0A9W7GEC4_9STRA</name>
<reference evidence="9" key="1">
    <citation type="journal article" date="2023" name="Commun. Biol.">
        <title>Genome analysis of Parmales, the sister group of diatoms, reveals the evolutionary specialization of diatoms from phago-mixotrophs to photoautotrophs.</title>
        <authorList>
            <person name="Ban H."/>
            <person name="Sato S."/>
            <person name="Yoshikawa S."/>
            <person name="Yamada K."/>
            <person name="Nakamura Y."/>
            <person name="Ichinomiya M."/>
            <person name="Sato N."/>
            <person name="Blanc-Mathieu R."/>
            <person name="Endo H."/>
            <person name="Kuwata A."/>
            <person name="Ogata H."/>
        </authorList>
    </citation>
    <scope>NUCLEOTIDE SEQUENCE [LARGE SCALE GENOMIC DNA]</scope>
</reference>
<dbReference type="PROSITE" id="PS00018">
    <property type="entry name" value="EF_HAND_1"/>
    <property type="match status" value="1"/>
</dbReference>
<dbReference type="GO" id="GO:0005216">
    <property type="term" value="F:monoatomic ion channel activity"/>
    <property type="evidence" value="ECO:0007669"/>
    <property type="project" value="InterPro"/>
</dbReference>
<dbReference type="PANTHER" id="PTHR46726:SF1">
    <property type="entry name" value="TWO-PORE CALCIUM CHANNEL 3"/>
    <property type="match status" value="1"/>
</dbReference>
<keyword evidence="3 6" id="KW-1133">Transmembrane helix</keyword>
<dbReference type="InterPro" id="IPR005821">
    <property type="entry name" value="Ion_trans_dom"/>
</dbReference>
<feature type="transmembrane region" description="Helical" evidence="6">
    <location>
        <begin position="749"/>
        <end position="769"/>
    </location>
</feature>
<keyword evidence="9" id="KW-1185">Reference proteome</keyword>
<feature type="compositionally biased region" description="Basic and acidic residues" evidence="5">
    <location>
        <begin position="107"/>
        <end position="125"/>
    </location>
</feature>
<evidence type="ECO:0000256" key="2">
    <source>
        <dbReference type="ARBA" id="ARBA00022692"/>
    </source>
</evidence>
<dbReference type="Proteomes" id="UP001165065">
    <property type="component" value="Unassembled WGS sequence"/>
</dbReference>
<dbReference type="GO" id="GO:0016020">
    <property type="term" value="C:membrane"/>
    <property type="evidence" value="ECO:0007669"/>
    <property type="project" value="UniProtKB-SubCell"/>
</dbReference>
<feature type="compositionally biased region" description="Basic and acidic residues" evidence="5">
    <location>
        <begin position="1037"/>
        <end position="1047"/>
    </location>
</feature>
<feature type="compositionally biased region" description="Basic residues" evidence="5">
    <location>
        <begin position="878"/>
        <end position="895"/>
    </location>
</feature>
<evidence type="ECO:0000256" key="1">
    <source>
        <dbReference type="ARBA" id="ARBA00004141"/>
    </source>
</evidence>
<feature type="transmembrane region" description="Helical" evidence="6">
    <location>
        <begin position="269"/>
        <end position="287"/>
    </location>
</feature>
<evidence type="ECO:0000313" key="8">
    <source>
        <dbReference type="EMBL" id="GMI44461.1"/>
    </source>
</evidence>
<evidence type="ECO:0000259" key="7">
    <source>
        <dbReference type="PROSITE" id="PS50222"/>
    </source>
</evidence>
<proteinExistence type="predicted"/>
<feature type="transmembrane region" description="Helical" evidence="6">
    <location>
        <begin position="404"/>
        <end position="425"/>
    </location>
</feature>
<feature type="compositionally biased region" description="Polar residues" evidence="5">
    <location>
        <begin position="665"/>
        <end position="679"/>
    </location>
</feature>
<feature type="transmembrane region" description="Helical" evidence="6">
    <location>
        <begin position="495"/>
        <end position="511"/>
    </location>
</feature>
<keyword evidence="4 6" id="KW-0472">Membrane</keyword>
<dbReference type="Pfam" id="PF00520">
    <property type="entry name" value="Ion_trans"/>
    <property type="match status" value="2"/>
</dbReference>
<dbReference type="PANTHER" id="PTHR46726">
    <property type="entry name" value="TWO PORE CHANNEL 3"/>
    <property type="match status" value="1"/>
</dbReference>
<evidence type="ECO:0000256" key="6">
    <source>
        <dbReference type="SAM" id="Phobius"/>
    </source>
</evidence>
<feature type="region of interest" description="Disordered" evidence="5">
    <location>
        <begin position="871"/>
        <end position="905"/>
    </location>
</feature>
<dbReference type="InterPro" id="IPR018247">
    <property type="entry name" value="EF_Hand_1_Ca_BS"/>
</dbReference>
<feature type="region of interest" description="Disordered" evidence="5">
    <location>
        <begin position="63"/>
        <end position="92"/>
    </location>
</feature>
<feature type="region of interest" description="Disordered" evidence="5">
    <location>
        <begin position="932"/>
        <end position="958"/>
    </location>
</feature>
<comment type="caution">
    <text evidence="8">The sequence shown here is derived from an EMBL/GenBank/DDBJ whole genome shotgun (WGS) entry which is preliminary data.</text>
</comment>
<dbReference type="PROSITE" id="PS50222">
    <property type="entry name" value="EF_HAND_2"/>
    <property type="match status" value="1"/>
</dbReference>
<gene>
    <name evidence="8" type="ORF">TrCOL_g1799</name>
</gene>
<feature type="transmembrane region" description="Helical" evidence="6">
    <location>
        <begin position="315"/>
        <end position="334"/>
    </location>
</feature>
<feature type="compositionally biased region" description="Basic and acidic residues" evidence="5">
    <location>
        <begin position="1103"/>
        <end position="1112"/>
    </location>
</feature>
<keyword evidence="2 6" id="KW-0812">Transmembrane</keyword>
<feature type="compositionally biased region" description="Polar residues" evidence="5">
    <location>
        <begin position="176"/>
        <end position="191"/>
    </location>
</feature>
<feature type="region of interest" description="Disordered" evidence="5">
    <location>
        <begin position="106"/>
        <end position="134"/>
    </location>
</feature>
<dbReference type="EMBL" id="BRYA01000217">
    <property type="protein sequence ID" value="GMI44461.1"/>
    <property type="molecule type" value="Genomic_DNA"/>
</dbReference>
<dbReference type="GO" id="GO:0005509">
    <property type="term" value="F:calcium ion binding"/>
    <property type="evidence" value="ECO:0007669"/>
    <property type="project" value="InterPro"/>
</dbReference>
<feature type="compositionally biased region" description="Acidic residues" evidence="5">
    <location>
        <begin position="1130"/>
        <end position="1143"/>
    </location>
</feature>
<evidence type="ECO:0000256" key="5">
    <source>
        <dbReference type="SAM" id="MobiDB-lite"/>
    </source>
</evidence>
<feature type="compositionally biased region" description="Gly residues" evidence="5">
    <location>
        <begin position="1061"/>
        <end position="1070"/>
    </location>
</feature>
<evidence type="ECO:0000256" key="3">
    <source>
        <dbReference type="ARBA" id="ARBA00022989"/>
    </source>
</evidence>
<feature type="region of interest" description="Disordered" evidence="5">
    <location>
        <begin position="657"/>
        <end position="688"/>
    </location>
</feature>
<dbReference type="InterPro" id="IPR002048">
    <property type="entry name" value="EF_hand_dom"/>
</dbReference>
<sequence>MGSHLKVKGFLREVGKNQIGRMFRRFSRKGGQSENGGEGGVSVIASSGGDVGLGADMAIMADTPSAGGPGSQAKVPSESVPGSGEAHYARTPKANESVKLIFDYVDSQEKPSGVEERTGGGGDRDDCGDDSGVAAVDEKDPAFKKRRKTKINLLRFGRRNKKALYGKPKSERLMSPATQVDTTPNNATSRRSVYGDGFNKHMPQIGETLLEHQRRTLLPKLRYIADVENSRVADNASTLISDAMHLRNVNSHRWNKVSLRFYKARNSRAYHIFGFMVIMAHTVLSMFESPRDEWEHVTEYLKFADEAVQKNVCSWANFIIVSIYFLDIVVQLCFQRVAWHDVDWASTYVLERGRRDIESTARSFRKHFVSSLRESSFAGGVETESLGTSFLGWMRYKIAQITKLKFNFIFLFNFIVVAFMVFATATKLPSRGAFLRPGMFLFTNYRIQTACSALVKMLPHLTDILLIIFLCIIVFAAITCAVFEEVPSASSSPQEGFSSFWYALLNYYVLLSTENFPSILDRFEENFVAWVFIAFLVLAYFIFFSYMTAIVFDGYYDVKIQISLQEYLTERSALVTAFLCIAYDPLGDVFNEVLTLGDLIEANLTFHGKSAGIEMVTELFLELDADGSKTLDELEFYHFCDGVVSLLERLENQDLETESFDHPSGSGSFDVQGRQSFSSEDGDQRRRSSFNAVHGGWSMVRNWRKYWRRVKLQFWGWFARYVDKLVPEEGTHILFNHIMQIFRSGLMQIFFILALIWTFAFAIIAMNVLGKQECINKAVEALGEDVDDYEIPYYERFDTFPNSMVAMFRLATGSGWNDIMFLYWPCETPWGGTNFSPFFFVAFHFSFCIVFYNVLGGLIFAHYKQLSDSKGSKMSKEARRRKQMKRMNRKRRNTRRSINGTGDKRASILRTRRASQIPEMRQSARFWRQALKKEGGGGGEGGGGVTTSGRKSGLSEVEASGYPIEAELGRAQSKKMQELYEKHMHKQSTHLEAKVLLGNNPYTSKTLIDMADRLLAPASGLQWDMTVINCKHAIRSDSGTHESDARVRASSVGADADSLSGGRGGGVGEMGGDEEEAIEQPARTVASRRSSWLTAMGVKGGGKKKEEADRETGANQKISEHTLIGIELQDFGDDSGSEEESEVEGNRGYRRSLGRRQLSDVFL</sequence>
<accession>A0A9W7GEC4</accession>
<feature type="transmembrane region" description="Helical" evidence="6">
    <location>
        <begin position="527"/>
        <end position="552"/>
    </location>
</feature>
<evidence type="ECO:0000313" key="9">
    <source>
        <dbReference type="Proteomes" id="UP001165065"/>
    </source>
</evidence>
<organism evidence="8 9">
    <name type="scientific">Triparma columacea</name>
    <dbReference type="NCBI Taxonomy" id="722753"/>
    <lineage>
        <taxon>Eukaryota</taxon>
        <taxon>Sar</taxon>
        <taxon>Stramenopiles</taxon>
        <taxon>Ochrophyta</taxon>
        <taxon>Bolidophyceae</taxon>
        <taxon>Parmales</taxon>
        <taxon>Triparmaceae</taxon>
        <taxon>Triparma</taxon>
    </lineage>
</organism>
<feature type="compositionally biased region" description="Gly residues" evidence="5">
    <location>
        <begin position="936"/>
        <end position="946"/>
    </location>
</feature>
<comment type="subcellular location">
    <subcellularLocation>
        <location evidence="1">Membrane</location>
        <topology evidence="1">Multi-pass membrane protein</topology>
    </subcellularLocation>
</comment>
<feature type="region of interest" description="Disordered" evidence="5">
    <location>
        <begin position="1037"/>
        <end position="1151"/>
    </location>
</feature>
<feature type="domain" description="EF-hand" evidence="7">
    <location>
        <begin position="611"/>
        <end position="646"/>
    </location>
</feature>
<feature type="transmembrane region" description="Helical" evidence="6">
    <location>
        <begin position="464"/>
        <end position="483"/>
    </location>
</feature>
<feature type="transmembrane region" description="Helical" evidence="6">
    <location>
        <begin position="838"/>
        <end position="863"/>
    </location>
</feature>